<gene>
    <name evidence="1" type="ORF">SAMN05414137_104348</name>
</gene>
<protein>
    <recommendedName>
        <fullName evidence="3">Tetratricopeptide repeat-containing protein</fullName>
    </recommendedName>
</protein>
<dbReference type="Proteomes" id="UP000183015">
    <property type="component" value="Unassembled WGS sequence"/>
</dbReference>
<accession>A0A1H7L5D4</accession>
<dbReference type="eggNOG" id="ENOG5031RCX">
    <property type="taxonomic scope" value="Bacteria"/>
</dbReference>
<sequence length="233" mass="25050">MKIHTVGAMITDATYAAVPAARQLLLLGAWDLALGLLAGADGEGVPELRAQILVERNWWRLDDPAAALAAADALPHAPLLRGQLAYTRLLFDPTPSDDDAALAGSAFQSAADDPATAGWGSFWQGVLRQNIHEDDAAARPSFDEALRRSREEGDLLLESYVVRHLSDYEADPTPLLRRSLQLRAALGARPQVAAAQMSLAGELPEGAERALLLEASRATAEELGLTWVLRFLV</sequence>
<dbReference type="AlphaFoldDB" id="A0A1H7L5D4"/>
<dbReference type="EMBL" id="FOAZ01000004">
    <property type="protein sequence ID" value="SEK94202.1"/>
    <property type="molecule type" value="Genomic_DNA"/>
</dbReference>
<keyword evidence="2" id="KW-1185">Reference proteome</keyword>
<name>A0A1H7L5D4_STRJI</name>
<evidence type="ECO:0000313" key="1">
    <source>
        <dbReference type="EMBL" id="SEK94202.1"/>
    </source>
</evidence>
<reference evidence="2" key="1">
    <citation type="submission" date="2016-10" db="EMBL/GenBank/DDBJ databases">
        <authorList>
            <person name="Varghese N."/>
        </authorList>
    </citation>
    <scope>NUCLEOTIDE SEQUENCE [LARGE SCALE GENOMIC DNA]</scope>
    <source>
        <strain evidence="2">DSM 45096 / BCRC 16803 / CGMCC 4.1857 / CIP 109030 / JCM 12277 / KCTC 19219 / NBRC 100920 / 33214</strain>
    </source>
</reference>
<evidence type="ECO:0000313" key="2">
    <source>
        <dbReference type="Proteomes" id="UP000183015"/>
    </source>
</evidence>
<proteinExistence type="predicted"/>
<organism evidence="1 2">
    <name type="scientific">Streptacidiphilus jiangxiensis</name>
    <dbReference type="NCBI Taxonomy" id="235985"/>
    <lineage>
        <taxon>Bacteria</taxon>
        <taxon>Bacillati</taxon>
        <taxon>Actinomycetota</taxon>
        <taxon>Actinomycetes</taxon>
        <taxon>Kitasatosporales</taxon>
        <taxon>Streptomycetaceae</taxon>
        <taxon>Streptacidiphilus</taxon>
    </lineage>
</organism>
<evidence type="ECO:0008006" key="3">
    <source>
        <dbReference type="Google" id="ProtNLM"/>
    </source>
</evidence>